<evidence type="ECO:0000313" key="2">
    <source>
        <dbReference type="Proteomes" id="UP000283634"/>
    </source>
</evidence>
<organism evidence="1 2">
    <name type="scientific">Trypanosoma rangeli</name>
    <dbReference type="NCBI Taxonomy" id="5698"/>
    <lineage>
        <taxon>Eukaryota</taxon>
        <taxon>Discoba</taxon>
        <taxon>Euglenozoa</taxon>
        <taxon>Kinetoplastea</taxon>
        <taxon>Metakinetoplastina</taxon>
        <taxon>Trypanosomatida</taxon>
        <taxon>Trypanosomatidae</taxon>
        <taxon>Trypanosoma</taxon>
        <taxon>Herpetosoma</taxon>
    </lineage>
</organism>
<dbReference type="OrthoDB" id="273232at2759"/>
<evidence type="ECO:0000313" key="1">
    <source>
        <dbReference type="EMBL" id="RNF02263.1"/>
    </source>
</evidence>
<accession>A0A3R7NG87</accession>
<comment type="caution">
    <text evidence="1">The sequence shown here is derived from an EMBL/GenBank/DDBJ whole genome shotgun (WGS) entry which is preliminary data.</text>
</comment>
<proteinExistence type="predicted"/>
<dbReference type="EMBL" id="MKGL01000238">
    <property type="protein sequence ID" value="RNF02263.1"/>
    <property type="molecule type" value="Genomic_DNA"/>
</dbReference>
<reference evidence="1 2" key="1">
    <citation type="journal article" date="2018" name="BMC Genomics">
        <title>Genomic comparison of Trypanosoma conorhini and Trypanosoma rangeli to Trypanosoma cruzi strains of high and low virulence.</title>
        <authorList>
            <person name="Bradwell K.R."/>
            <person name="Koparde V.N."/>
            <person name="Matveyev A.V."/>
            <person name="Serrano M.G."/>
            <person name="Alves J.M."/>
            <person name="Parikh H."/>
            <person name="Huang B."/>
            <person name="Lee V."/>
            <person name="Espinosa-Alvarez O."/>
            <person name="Ortiz P.A."/>
            <person name="Costa-Martins A.G."/>
            <person name="Teixeira M.M."/>
            <person name="Buck G.A."/>
        </authorList>
    </citation>
    <scope>NUCLEOTIDE SEQUENCE [LARGE SCALE GENOMIC DNA]</scope>
    <source>
        <strain evidence="1 2">AM80</strain>
    </source>
</reference>
<keyword evidence="2" id="KW-1185">Reference proteome</keyword>
<name>A0A3R7NG87_TRYRA</name>
<dbReference type="OMA" id="FHFTDWT"/>
<sequence>MKMWPPSVIGKVCLLVEAGGVLLLIYAACRQMGGLVQSRKKKASERQSEKDVTVFQNRTAQTVPVEVVVESLSAGWTTAPPIFYPPKLAVIPILRFEVVTNGGDSEQNNFILCDGPRSRMLQTPTGDEETVSFYMEYLKSMPLFQTVATQGATVLPLNEAGFSCETECFTHAAIIPDKKMVIVFGCHGPYILSFVLTQYTSSTLNLENGMGSVGNLTSGDVQMLLGACRLVPLVNGLCLPGTPVGARKGSLRLTYRHGNNILVFALSSLVAVRQNVERDGKRNKDALDPLFFLEGDVLPDKRIVVGGDTLDALVKGISVDALFPSSTPANPPVSSFFSLVTVEELVGCVENGAGDRAPPLHEDDVMKIVFSHPHLGVSFSVNPKSGVVHEPILTEDLLLLYYPLGDETHYSMSSGQRGDDAPPRVSIRRLTQLPPTWEKFLSTEDELKHNVLFHFTDWTSERVPCNMCDVNGLQGVQLFESKEDHSCRTYVIPRDGAILVIRWETKTRDWAMYLPLLQKFLDSLLLEDFSA</sequence>
<dbReference type="GeneID" id="40330427"/>
<dbReference type="Proteomes" id="UP000283634">
    <property type="component" value="Unassembled WGS sequence"/>
</dbReference>
<dbReference type="RefSeq" id="XP_029236808.1">
    <property type="nucleotide sequence ID" value="XM_029383336.1"/>
</dbReference>
<dbReference type="AlphaFoldDB" id="A0A3R7NG87"/>
<evidence type="ECO:0008006" key="3">
    <source>
        <dbReference type="Google" id="ProtNLM"/>
    </source>
</evidence>
<dbReference type="VEuPathDB" id="TriTrypDB:TRSC58_02337"/>
<gene>
    <name evidence="1" type="ORF">TraAM80_06494</name>
</gene>
<protein>
    <recommendedName>
        <fullName evidence="3">Present in the outer mitochondrial membrane proteome 7</fullName>
    </recommendedName>
</protein>